<dbReference type="EMBL" id="WNKS01000006">
    <property type="protein sequence ID" value="MTV31245.1"/>
    <property type="molecule type" value="Genomic_DNA"/>
</dbReference>
<feature type="transmembrane region" description="Helical" evidence="6">
    <location>
        <begin position="161"/>
        <end position="181"/>
    </location>
</feature>
<evidence type="ECO:0000256" key="1">
    <source>
        <dbReference type="ARBA" id="ARBA00004651"/>
    </source>
</evidence>
<dbReference type="OrthoDB" id="9806889at2"/>
<dbReference type="SUPFAM" id="SSF103481">
    <property type="entry name" value="Multidrug resistance efflux transporter EmrE"/>
    <property type="match status" value="2"/>
</dbReference>
<evidence type="ECO:0000313" key="9">
    <source>
        <dbReference type="Proteomes" id="UP000439113"/>
    </source>
</evidence>
<feature type="transmembrane region" description="Helical" evidence="6">
    <location>
        <begin position="77"/>
        <end position="97"/>
    </location>
</feature>
<dbReference type="InterPro" id="IPR037185">
    <property type="entry name" value="EmrE-like"/>
</dbReference>
<keyword evidence="2" id="KW-1003">Cell membrane</keyword>
<evidence type="ECO:0000259" key="7">
    <source>
        <dbReference type="Pfam" id="PF00892"/>
    </source>
</evidence>
<gene>
    <name evidence="8" type="ORF">GJ654_09580</name>
</gene>
<dbReference type="InterPro" id="IPR050638">
    <property type="entry name" value="AA-Vitamin_Transporters"/>
</dbReference>
<comment type="subcellular location">
    <subcellularLocation>
        <location evidence="1">Cell membrane</location>
        <topology evidence="1">Multi-pass membrane protein</topology>
    </subcellularLocation>
</comment>
<keyword evidence="4 6" id="KW-1133">Transmembrane helix</keyword>
<dbReference type="RefSeq" id="WP_155445930.1">
    <property type="nucleotide sequence ID" value="NZ_JAOQNR010000006.1"/>
</dbReference>
<dbReference type="PANTHER" id="PTHR32322">
    <property type="entry name" value="INNER MEMBRANE TRANSPORTER"/>
    <property type="match status" value="1"/>
</dbReference>
<dbReference type="AlphaFoldDB" id="A0A6N8DNV5"/>
<evidence type="ECO:0000256" key="3">
    <source>
        <dbReference type="ARBA" id="ARBA00022692"/>
    </source>
</evidence>
<evidence type="ECO:0000256" key="5">
    <source>
        <dbReference type="ARBA" id="ARBA00023136"/>
    </source>
</evidence>
<organism evidence="8 9">
    <name type="scientific">Rhodoblastus acidophilus</name>
    <name type="common">Rhodopseudomonas acidophila</name>
    <dbReference type="NCBI Taxonomy" id="1074"/>
    <lineage>
        <taxon>Bacteria</taxon>
        <taxon>Pseudomonadati</taxon>
        <taxon>Pseudomonadota</taxon>
        <taxon>Alphaproteobacteria</taxon>
        <taxon>Hyphomicrobiales</taxon>
        <taxon>Rhodoblastaceae</taxon>
        <taxon>Rhodoblastus</taxon>
    </lineage>
</organism>
<feature type="domain" description="EamA" evidence="7">
    <location>
        <begin position="163"/>
        <end position="296"/>
    </location>
</feature>
<sequence>MTAWIRARAALNGSAVTLLVLTAAMWGANGVVSRAAVGEIPPLTLVTLRWLAVCGVLLPFVWRDVRKAAPTLRARKTYLALMALCGYTGFNVLFYLAGARTSAVNIVLLQGVIPAAVLAMGALFKGLPARPLQIAGMLLSFSGAGLIATRGDLFALGQISLNAGDAMMLVACLLYALYTLALRDRPPLAPLVFFSGMAIAAFAESLPFLAWEIASGGFFWPTAKGWAFVLFVALFPSLISQIFFMRAVELIGPGRAGIFTNLTPLFGAVFAIGFLAEPFHLYHAGAMVLGLSGIALAEWGGRN</sequence>
<feature type="transmembrane region" description="Helical" evidence="6">
    <location>
        <begin position="256"/>
        <end position="275"/>
    </location>
</feature>
<protein>
    <submittedName>
        <fullName evidence="8">EamA family transporter</fullName>
    </submittedName>
</protein>
<feature type="transmembrane region" description="Helical" evidence="6">
    <location>
        <begin position="188"/>
        <end position="211"/>
    </location>
</feature>
<feature type="transmembrane region" description="Helical" evidence="6">
    <location>
        <begin position="281"/>
        <end position="300"/>
    </location>
</feature>
<keyword evidence="5 6" id="KW-0472">Membrane</keyword>
<keyword evidence="3 6" id="KW-0812">Transmembrane</keyword>
<proteinExistence type="predicted"/>
<reference evidence="8 9" key="1">
    <citation type="submission" date="2019-11" db="EMBL/GenBank/DDBJ databases">
        <title>Whole-genome sequence of a Rhodoblastus acidophilus DSM 142.</title>
        <authorList>
            <person name="Kyndt J.A."/>
            <person name="Meyer T.E."/>
        </authorList>
    </citation>
    <scope>NUCLEOTIDE SEQUENCE [LARGE SCALE GENOMIC DNA]</scope>
    <source>
        <strain evidence="8 9">DSM 142</strain>
    </source>
</reference>
<accession>A0A6N8DNV5</accession>
<dbReference type="Pfam" id="PF00892">
    <property type="entry name" value="EamA"/>
    <property type="match status" value="2"/>
</dbReference>
<dbReference type="InterPro" id="IPR000620">
    <property type="entry name" value="EamA_dom"/>
</dbReference>
<feature type="transmembrane region" description="Helical" evidence="6">
    <location>
        <begin position="223"/>
        <end position="244"/>
    </location>
</feature>
<feature type="transmembrane region" description="Helical" evidence="6">
    <location>
        <begin position="48"/>
        <end position="65"/>
    </location>
</feature>
<evidence type="ECO:0000256" key="6">
    <source>
        <dbReference type="SAM" id="Phobius"/>
    </source>
</evidence>
<feature type="transmembrane region" description="Helical" evidence="6">
    <location>
        <begin position="103"/>
        <end position="124"/>
    </location>
</feature>
<name>A0A6N8DNV5_RHOAC</name>
<dbReference type="PANTHER" id="PTHR32322:SF18">
    <property type="entry name" value="S-ADENOSYLMETHIONINE_S-ADENOSYLHOMOCYSTEINE TRANSPORTER"/>
    <property type="match status" value="1"/>
</dbReference>
<dbReference type="GO" id="GO:0005886">
    <property type="term" value="C:plasma membrane"/>
    <property type="evidence" value="ECO:0007669"/>
    <property type="project" value="UniProtKB-SubCell"/>
</dbReference>
<feature type="transmembrane region" description="Helical" evidence="6">
    <location>
        <begin position="131"/>
        <end position="149"/>
    </location>
</feature>
<comment type="caution">
    <text evidence="8">The sequence shown here is derived from an EMBL/GenBank/DDBJ whole genome shotgun (WGS) entry which is preliminary data.</text>
</comment>
<evidence type="ECO:0000256" key="4">
    <source>
        <dbReference type="ARBA" id="ARBA00022989"/>
    </source>
</evidence>
<dbReference type="Proteomes" id="UP000439113">
    <property type="component" value="Unassembled WGS sequence"/>
</dbReference>
<evidence type="ECO:0000313" key="8">
    <source>
        <dbReference type="EMBL" id="MTV31245.1"/>
    </source>
</evidence>
<evidence type="ECO:0000256" key="2">
    <source>
        <dbReference type="ARBA" id="ARBA00022475"/>
    </source>
</evidence>
<feature type="domain" description="EamA" evidence="7">
    <location>
        <begin position="15"/>
        <end position="148"/>
    </location>
</feature>